<evidence type="ECO:0000313" key="3">
    <source>
        <dbReference type="EMBL" id="MFC7601398.1"/>
    </source>
</evidence>
<keyword evidence="4" id="KW-1185">Reference proteome</keyword>
<dbReference type="Gene3D" id="3.90.230.10">
    <property type="entry name" value="Creatinase/methionine aminopeptidase superfamily"/>
    <property type="match status" value="1"/>
</dbReference>
<dbReference type="SUPFAM" id="SSF53092">
    <property type="entry name" value="Creatinase/prolidase N-terminal domain"/>
    <property type="match status" value="1"/>
</dbReference>
<dbReference type="InterPro" id="IPR029149">
    <property type="entry name" value="Creatin/AminoP/Spt16_N"/>
</dbReference>
<dbReference type="InterPro" id="IPR036005">
    <property type="entry name" value="Creatinase/aminopeptidase-like"/>
</dbReference>
<dbReference type="EMBL" id="JBHTEE010000001">
    <property type="protein sequence ID" value="MFC7601398.1"/>
    <property type="molecule type" value="Genomic_DNA"/>
</dbReference>
<dbReference type="InterPro" id="IPR000994">
    <property type="entry name" value="Pept_M24"/>
</dbReference>
<dbReference type="Pfam" id="PF01321">
    <property type="entry name" value="Creatinase_N"/>
    <property type="match status" value="1"/>
</dbReference>
<dbReference type="Gene3D" id="3.40.350.10">
    <property type="entry name" value="Creatinase/prolidase N-terminal domain"/>
    <property type="match status" value="1"/>
</dbReference>
<dbReference type="RefSeq" id="WP_364158664.1">
    <property type="nucleotide sequence ID" value="NZ_JBHSIJ010000002.1"/>
</dbReference>
<feature type="domain" description="Creatinase N-terminal" evidence="2">
    <location>
        <begin position="23"/>
        <end position="117"/>
    </location>
</feature>
<dbReference type="InterPro" id="IPR050659">
    <property type="entry name" value="Peptidase_M24B"/>
</dbReference>
<dbReference type="PANTHER" id="PTHR46112">
    <property type="entry name" value="AMINOPEPTIDASE"/>
    <property type="match status" value="1"/>
</dbReference>
<dbReference type="InterPro" id="IPR000587">
    <property type="entry name" value="Creatinase_N"/>
</dbReference>
<feature type="domain" description="Peptidase M24" evidence="1">
    <location>
        <begin position="181"/>
        <end position="380"/>
    </location>
</feature>
<comment type="caution">
    <text evidence="3">The sequence shown here is derived from an EMBL/GenBank/DDBJ whole genome shotgun (WGS) entry which is preliminary data.</text>
</comment>
<gene>
    <name evidence="3" type="ORF">ACFQVD_14980</name>
</gene>
<reference evidence="4" key="1">
    <citation type="journal article" date="2019" name="Int. J. Syst. Evol. Microbiol.">
        <title>The Global Catalogue of Microorganisms (GCM) 10K type strain sequencing project: providing services to taxonomists for standard genome sequencing and annotation.</title>
        <authorList>
            <consortium name="The Broad Institute Genomics Platform"/>
            <consortium name="The Broad Institute Genome Sequencing Center for Infectious Disease"/>
            <person name="Wu L."/>
            <person name="Ma J."/>
        </authorList>
    </citation>
    <scope>NUCLEOTIDE SEQUENCE [LARGE SCALE GENOMIC DNA]</scope>
    <source>
        <strain evidence="4">JCM 10083</strain>
    </source>
</reference>
<evidence type="ECO:0000259" key="1">
    <source>
        <dbReference type="Pfam" id="PF00557"/>
    </source>
</evidence>
<dbReference type="SUPFAM" id="SSF55920">
    <property type="entry name" value="Creatinase/aminopeptidase"/>
    <property type="match status" value="1"/>
</dbReference>
<name>A0ABW2SZA8_9ACTN</name>
<dbReference type="Pfam" id="PF00557">
    <property type="entry name" value="Peptidase_M24"/>
    <property type="match status" value="1"/>
</dbReference>
<dbReference type="CDD" id="cd01066">
    <property type="entry name" value="APP_MetAP"/>
    <property type="match status" value="1"/>
</dbReference>
<proteinExistence type="predicted"/>
<organism evidence="3 4">
    <name type="scientific">Streptosporangium amethystogenes subsp. fukuiense</name>
    <dbReference type="NCBI Taxonomy" id="698418"/>
    <lineage>
        <taxon>Bacteria</taxon>
        <taxon>Bacillati</taxon>
        <taxon>Actinomycetota</taxon>
        <taxon>Actinomycetes</taxon>
        <taxon>Streptosporangiales</taxon>
        <taxon>Streptosporangiaceae</taxon>
        <taxon>Streptosporangium</taxon>
    </lineage>
</organism>
<dbReference type="PANTHER" id="PTHR46112:SF2">
    <property type="entry name" value="XAA-PRO AMINOPEPTIDASE P-RELATED"/>
    <property type="match status" value="1"/>
</dbReference>
<sequence>MSTVMSAVPPAPDVDLRRLASERVARLRGALAEAPFDAVVLTTPESVLYATGYRSVAGALFRAHRMAAVVTGDDCWLVCPAADTAPAVDGGVPEDRVVPFGRFYFESSGPTPLTGAADRHPDLYAALATATRAAGAGLRYGVEGLDGDPALREAAGDPAAADATGWASLVRGVKLPGEVALLRHAARLAEAGVHAALEIAVAGVTEHELARAVAATMVAGGAEPRFVVATTGPRSALADAHPTDRRWRPGELARFDIGCLYAGYWSDIGRTAVLGAPDARQAGHYAAILAGLDEQVALTRPGVTASEVFDVAMRTVRREGVTPYRRQHCGHGIGLAVYEPPIVSPGVETALEPGMTFCFETPYYNLGWGGMMVEDTLVVTGDGAELFTRSPRELTVVPA</sequence>
<evidence type="ECO:0000259" key="2">
    <source>
        <dbReference type="Pfam" id="PF01321"/>
    </source>
</evidence>
<dbReference type="Proteomes" id="UP001596514">
    <property type="component" value="Unassembled WGS sequence"/>
</dbReference>
<evidence type="ECO:0000313" key="4">
    <source>
        <dbReference type="Proteomes" id="UP001596514"/>
    </source>
</evidence>
<protein>
    <submittedName>
        <fullName evidence="3">Xaa-Pro peptidase family protein</fullName>
    </submittedName>
</protein>
<accession>A0ABW2SZA8</accession>